<keyword evidence="5" id="KW-1185">Reference proteome</keyword>
<dbReference type="SMART" id="SM00342">
    <property type="entry name" value="HTH_ARAC"/>
    <property type="match status" value="1"/>
</dbReference>
<comment type="caution">
    <text evidence="4">The sequence shown here is derived from an EMBL/GenBank/DDBJ whole genome shotgun (WGS) entry which is preliminary data.</text>
</comment>
<dbReference type="SMART" id="SM00871">
    <property type="entry name" value="AraC_E_bind"/>
    <property type="match status" value="1"/>
</dbReference>
<dbReference type="InterPro" id="IPR050908">
    <property type="entry name" value="SmbC-like"/>
</dbReference>
<dbReference type="SUPFAM" id="SSF46689">
    <property type="entry name" value="Homeodomain-like"/>
    <property type="match status" value="2"/>
</dbReference>
<dbReference type="InterPro" id="IPR029442">
    <property type="entry name" value="GyrI-like"/>
</dbReference>
<evidence type="ECO:0000256" key="2">
    <source>
        <dbReference type="ARBA" id="ARBA00023163"/>
    </source>
</evidence>
<dbReference type="PANTHER" id="PTHR40055:SF1">
    <property type="entry name" value="TRANSCRIPTIONAL REGULATOR YGIV-RELATED"/>
    <property type="match status" value="1"/>
</dbReference>
<dbReference type="PANTHER" id="PTHR40055">
    <property type="entry name" value="TRANSCRIPTIONAL REGULATOR YGIV-RELATED"/>
    <property type="match status" value="1"/>
</dbReference>
<dbReference type="Pfam" id="PF06445">
    <property type="entry name" value="GyrI-like"/>
    <property type="match status" value="1"/>
</dbReference>
<name>A0ABY2M3Y0_9LEPT</name>
<keyword evidence="2" id="KW-0804">Transcription</keyword>
<keyword evidence="1" id="KW-0805">Transcription regulation</keyword>
<dbReference type="Pfam" id="PF12833">
    <property type="entry name" value="HTH_18"/>
    <property type="match status" value="1"/>
</dbReference>
<evidence type="ECO:0000313" key="4">
    <source>
        <dbReference type="EMBL" id="TGL23782.1"/>
    </source>
</evidence>
<evidence type="ECO:0000313" key="5">
    <source>
        <dbReference type="Proteomes" id="UP000298200"/>
    </source>
</evidence>
<proteinExistence type="predicted"/>
<dbReference type="InterPro" id="IPR011256">
    <property type="entry name" value="Reg_factor_effector_dom_sf"/>
</dbReference>
<dbReference type="Gene3D" id="1.10.10.60">
    <property type="entry name" value="Homeodomain-like"/>
    <property type="match status" value="2"/>
</dbReference>
<dbReference type="InterPro" id="IPR009057">
    <property type="entry name" value="Homeodomain-like_sf"/>
</dbReference>
<dbReference type="RefSeq" id="WP_135632875.1">
    <property type="nucleotide sequence ID" value="NZ_RQFU01000005.1"/>
</dbReference>
<dbReference type="SUPFAM" id="SSF55136">
    <property type="entry name" value="Probable bacterial effector-binding domain"/>
    <property type="match status" value="1"/>
</dbReference>
<dbReference type="InterPro" id="IPR018060">
    <property type="entry name" value="HTH_AraC"/>
</dbReference>
<dbReference type="InterPro" id="IPR010499">
    <property type="entry name" value="AraC_E-bd"/>
</dbReference>
<dbReference type="Proteomes" id="UP000298200">
    <property type="component" value="Unassembled WGS sequence"/>
</dbReference>
<organism evidence="4 5">
    <name type="scientific">Leptospira yanagawae</name>
    <dbReference type="NCBI Taxonomy" id="293069"/>
    <lineage>
        <taxon>Bacteria</taxon>
        <taxon>Pseudomonadati</taxon>
        <taxon>Spirochaetota</taxon>
        <taxon>Spirochaetia</taxon>
        <taxon>Leptospirales</taxon>
        <taxon>Leptospiraceae</taxon>
        <taxon>Leptospira</taxon>
    </lineage>
</organism>
<protein>
    <submittedName>
        <fullName evidence="4">AraC family transcriptional regulator</fullName>
    </submittedName>
</protein>
<dbReference type="PROSITE" id="PS01124">
    <property type="entry name" value="HTH_ARAC_FAMILY_2"/>
    <property type="match status" value="1"/>
</dbReference>
<sequence length="288" mass="33819">MKLKVSSSDTIQKLKKARRFIEDHYSESIGVEEISKSSHISLFHFHRMFKAYFEITCIDYLMQVRLEKSLQLLFFSKKSISEISFEVGFPNPETYIRNFKKVFYITPSVYRKNATINSDSLNPIEGSKKSEMIQNPFSSIQEMDSFSIAMVRTETKEKVFGKTLHRLLDKTISLGVYNHEISFYGRSLDPPMLPNAKLERWELGVKIPFSKQKNLPYPLEIITWKKGRYLSIKHLGPAKGLEATYMKAYHYIIRSPLKISSDPCWEVYRKIPPFHQNTEIDIYFRLEE</sequence>
<feature type="domain" description="HTH araC/xylS-type" evidence="3">
    <location>
        <begin position="15"/>
        <end position="113"/>
    </location>
</feature>
<evidence type="ECO:0000256" key="1">
    <source>
        <dbReference type="ARBA" id="ARBA00023015"/>
    </source>
</evidence>
<dbReference type="Gene3D" id="3.20.80.10">
    <property type="entry name" value="Regulatory factor, effector binding domain"/>
    <property type="match status" value="1"/>
</dbReference>
<reference evidence="5" key="1">
    <citation type="journal article" date="2019" name="PLoS Negl. Trop. Dis.">
        <title>Revisiting the worldwide diversity of Leptospira species in the environment.</title>
        <authorList>
            <person name="Vincent A.T."/>
            <person name="Schiettekatte O."/>
            <person name="Bourhy P."/>
            <person name="Veyrier F.J."/>
            <person name="Picardeau M."/>
        </authorList>
    </citation>
    <scope>NUCLEOTIDE SEQUENCE [LARGE SCALE GENOMIC DNA]</scope>
    <source>
        <strain evidence="5">201800272</strain>
    </source>
</reference>
<dbReference type="EMBL" id="RQFU01000005">
    <property type="protein sequence ID" value="TGL23782.1"/>
    <property type="molecule type" value="Genomic_DNA"/>
</dbReference>
<gene>
    <name evidence="4" type="ORF">EHQ46_01245</name>
</gene>
<evidence type="ECO:0000259" key="3">
    <source>
        <dbReference type="PROSITE" id="PS01124"/>
    </source>
</evidence>
<accession>A0ABY2M3Y0</accession>